<name>A0A9P4QNU1_9PLEO</name>
<dbReference type="EMBL" id="ML996235">
    <property type="protein sequence ID" value="KAF2729770.1"/>
    <property type="molecule type" value="Genomic_DNA"/>
</dbReference>
<proteinExistence type="predicted"/>
<feature type="region of interest" description="Disordered" evidence="1">
    <location>
        <begin position="108"/>
        <end position="156"/>
    </location>
</feature>
<protein>
    <recommendedName>
        <fullName evidence="6">Extracellular membrane protein CFEM domain-containing protein</fullName>
    </recommendedName>
</protein>
<feature type="transmembrane region" description="Helical" evidence="2">
    <location>
        <begin position="249"/>
        <end position="266"/>
    </location>
</feature>
<dbReference type="Proteomes" id="UP000799444">
    <property type="component" value="Unassembled WGS sequence"/>
</dbReference>
<feature type="signal peptide" evidence="3">
    <location>
        <begin position="1"/>
        <end position="21"/>
    </location>
</feature>
<feature type="compositionally biased region" description="Basic and acidic residues" evidence="1">
    <location>
        <begin position="124"/>
        <end position="134"/>
    </location>
</feature>
<dbReference type="AlphaFoldDB" id="A0A9P4QNU1"/>
<evidence type="ECO:0000256" key="1">
    <source>
        <dbReference type="SAM" id="MobiDB-lite"/>
    </source>
</evidence>
<keyword evidence="2" id="KW-0812">Transmembrane</keyword>
<organism evidence="4 5">
    <name type="scientific">Polyplosphaeria fusca</name>
    <dbReference type="NCBI Taxonomy" id="682080"/>
    <lineage>
        <taxon>Eukaryota</taxon>
        <taxon>Fungi</taxon>
        <taxon>Dikarya</taxon>
        <taxon>Ascomycota</taxon>
        <taxon>Pezizomycotina</taxon>
        <taxon>Dothideomycetes</taxon>
        <taxon>Pleosporomycetidae</taxon>
        <taxon>Pleosporales</taxon>
        <taxon>Tetraplosphaeriaceae</taxon>
        <taxon>Polyplosphaeria</taxon>
    </lineage>
</organism>
<evidence type="ECO:0000256" key="2">
    <source>
        <dbReference type="SAM" id="Phobius"/>
    </source>
</evidence>
<dbReference type="OrthoDB" id="3695248at2759"/>
<keyword evidence="3" id="KW-0732">Signal</keyword>
<feature type="compositionally biased region" description="Low complexity" evidence="1">
    <location>
        <begin position="195"/>
        <end position="234"/>
    </location>
</feature>
<reference evidence="4" key="1">
    <citation type="journal article" date="2020" name="Stud. Mycol.">
        <title>101 Dothideomycetes genomes: a test case for predicting lifestyles and emergence of pathogens.</title>
        <authorList>
            <person name="Haridas S."/>
            <person name="Albert R."/>
            <person name="Binder M."/>
            <person name="Bloem J."/>
            <person name="Labutti K."/>
            <person name="Salamov A."/>
            <person name="Andreopoulos B."/>
            <person name="Baker S."/>
            <person name="Barry K."/>
            <person name="Bills G."/>
            <person name="Bluhm B."/>
            <person name="Cannon C."/>
            <person name="Castanera R."/>
            <person name="Culley D."/>
            <person name="Daum C."/>
            <person name="Ezra D."/>
            <person name="Gonzalez J."/>
            <person name="Henrissat B."/>
            <person name="Kuo A."/>
            <person name="Liang C."/>
            <person name="Lipzen A."/>
            <person name="Lutzoni F."/>
            <person name="Magnuson J."/>
            <person name="Mondo S."/>
            <person name="Nolan M."/>
            <person name="Ohm R."/>
            <person name="Pangilinan J."/>
            <person name="Park H.-J."/>
            <person name="Ramirez L."/>
            <person name="Alfaro M."/>
            <person name="Sun H."/>
            <person name="Tritt A."/>
            <person name="Yoshinaga Y."/>
            <person name="Zwiers L.-H."/>
            <person name="Turgeon B."/>
            <person name="Goodwin S."/>
            <person name="Spatafora J."/>
            <person name="Crous P."/>
            <person name="Grigoriev I."/>
        </authorList>
    </citation>
    <scope>NUCLEOTIDE SEQUENCE</scope>
    <source>
        <strain evidence="4">CBS 125425</strain>
    </source>
</reference>
<evidence type="ECO:0000256" key="3">
    <source>
        <dbReference type="SAM" id="SignalP"/>
    </source>
</evidence>
<feature type="compositionally biased region" description="Low complexity" evidence="1">
    <location>
        <begin position="108"/>
        <end position="122"/>
    </location>
</feature>
<sequence>MRSSFVAVASLLLASPAGVLAHPDWVKALDSCWEDCLNHDNGGCGSQKCICDASQSDSFLPLAASCMVSKCDETDLTVQWFFLGPLDLYCSVTGDDIPKDIMDSASAACETTSTEAPSSTSEGQHSHKSDDKTKTHGGALTGSVTSTMTKTTTDGHGNTLELIIPVVMGPGTFSYGKTVTSTIQADATSAAATSAAASPSQTADTPAPTSTVAQEGQAESSTTSSQAAQRTSNSNGSPFENMQAGAGRYGLSGALVALGAVAGLFLRL</sequence>
<feature type="chain" id="PRO_5040170410" description="Extracellular membrane protein CFEM domain-containing protein" evidence="3">
    <location>
        <begin position="22"/>
        <end position="268"/>
    </location>
</feature>
<keyword evidence="2" id="KW-1133">Transmembrane helix</keyword>
<evidence type="ECO:0000313" key="5">
    <source>
        <dbReference type="Proteomes" id="UP000799444"/>
    </source>
</evidence>
<feature type="compositionally biased region" description="Low complexity" evidence="1">
    <location>
        <begin position="141"/>
        <end position="156"/>
    </location>
</feature>
<keyword evidence="2" id="KW-0472">Membrane</keyword>
<accession>A0A9P4QNU1</accession>
<comment type="caution">
    <text evidence="4">The sequence shown here is derived from an EMBL/GenBank/DDBJ whole genome shotgun (WGS) entry which is preliminary data.</text>
</comment>
<feature type="region of interest" description="Disordered" evidence="1">
    <location>
        <begin position="195"/>
        <end position="241"/>
    </location>
</feature>
<gene>
    <name evidence="4" type="ORF">EJ04DRAFT_555874</name>
</gene>
<evidence type="ECO:0000313" key="4">
    <source>
        <dbReference type="EMBL" id="KAF2729770.1"/>
    </source>
</evidence>
<keyword evidence="5" id="KW-1185">Reference proteome</keyword>
<evidence type="ECO:0008006" key="6">
    <source>
        <dbReference type="Google" id="ProtNLM"/>
    </source>
</evidence>